<dbReference type="EMBL" id="JACXAA010000006">
    <property type="protein sequence ID" value="MBD2754719.1"/>
    <property type="molecule type" value="Genomic_DNA"/>
</dbReference>
<dbReference type="RefSeq" id="WP_191040346.1">
    <property type="nucleotide sequence ID" value="NZ_JACXAA010000006.1"/>
</dbReference>
<name>A0A927GEF0_9BACT</name>
<evidence type="ECO:0000313" key="1">
    <source>
        <dbReference type="EMBL" id="MBD2754719.1"/>
    </source>
</evidence>
<dbReference type="AlphaFoldDB" id="A0A927GEF0"/>
<comment type="caution">
    <text evidence="1">The sequence shown here is derived from an EMBL/GenBank/DDBJ whole genome shotgun (WGS) entry which is preliminary data.</text>
</comment>
<accession>A0A927GEF0</accession>
<dbReference type="Proteomes" id="UP000653797">
    <property type="component" value="Unassembled WGS sequence"/>
</dbReference>
<gene>
    <name evidence="1" type="ORF">IC230_17570</name>
</gene>
<organism evidence="1 2">
    <name type="scientific">Spirosoma validum</name>
    <dbReference type="NCBI Taxonomy" id="2771355"/>
    <lineage>
        <taxon>Bacteria</taxon>
        <taxon>Pseudomonadati</taxon>
        <taxon>Bacteroidota</taxon>
        <taxon>Cytophagia</taxon>
        <taxon>Cytophagales</taxon>
        <taxon>Cytophagaceae</taxon>
        <taxon>Spirosoma</taxon>
    </lineage>
</organism>
<keyword evidence="2" id="KW-1185">Reference proteome</keyword>
<reference evidence="1" key="1">
    <citation type="submission" date="2020-09" db="EMBL/GenBank/DDBJ databases">
        <authorList>
            <person name="Kim M.K."/>
        </authorList>
    </citation>
    <scope>NUCLEOTIDE SEQUENCE</scope>
    <source>
        <strain evidence="1">BT704</strain>
    </source>
</reference>
<sequence length="81" mass="8707">MKTLSIIGIILLGLSGQAFSMGHPHNMFAARKQMRAKASTAVVKTKSSACLTIQQTVQLTKTAFNDRLVSALSQIRPAASY</sequence>
<protein>
    <submittedName>
        <fullName evidence="1">Uncharacterized protein</fullName>
    </submittedName>
</protein>
<evidence type="ECO:0000313" key="2">
    <source>
        <dbReference type="Proteomes" id="UP000653797"/>
    </source>
</evidence>
<proteinExistence type="predicted"/>